<name>A0A941IUY4_9ACTN</name>
<dbReference type="EMBL" id="JAGSOG010000270">
    <property type="protein sequence ID" value="MBR7838243.1"/>
    <property type="molecule type" value="Genomic_DNA"/>
</dbReference>
<accession>A0A941IUY4</accession>
<gene>
    <name evidence="1" type="ORF">KDL01_33535</name>
</gene>
<comment type="caution">
    <text evidence="1">The sequence shown here is derived from an EMBL/GenBank/DDBJ whole genome shotgun (WGS) entry which is preliminary data.</text>
</comment>
<organism evidence="1 2">
    <name type="scientific">Actinospica durhamensis</name>
    <dbReference type="NCBI Taxonomy" id="1508375"/>
    <lineage>
        <taxon>Bacteria</taxon>
        <taxon>Bacillati</taxon>
        <taxon>Actinomycetota</taxon>
        <taxon>Actinomycetes</taxon>
        <taxon>Catenulisporales</taxon>
        <taxon>Actinospicaceae</taxon>
        <taxon>Actinospica</taxon>
    </lineage>
</organism>
<dbReference type="RefSeq" id="WP_212532704.1">
    <property type="nucleotide sequence ID" value="NZ_JAGSOG010000270.1"/>
</dbReference>
<evidence type="ECO:0000313" key="2">
    <source>
        <dbReference type="Proteomes" id="UP000675781"/>
    </source>
</evidence>
<dbReference type="Proteomes" id="UP000675781">
    <property type="component" value="Unassembled WGS sequence"/>
</dbReference>
<keyword evidence="2" id="KW-1185">Reference proteome</keyword>
<protein>
    <submittedName>
        <fullName evidence="1">Uncharacterized protein</fullName>
    </submittedName>
</protein>
<evidence type="ECO:0000313" key="1">
    <source>
        <dbReference type="EMBL" id="MBR7838243.1"/>
    </source>
</evidence>
<reference evidence="1" key="1">
    <citation type="submission" date="2021-04" db="EMBL/GenBank/DDBJ databases">
        <title>Genome based classification of Actinospica acidithermotolerans sp. nov., an actinobacterium isolated from an Indonesian hot spring.</title>
        <authorList>
            <person name="Kusuma A.B."/>
            <person name="Putra K.E."/>
            <person name="Nafisah S."/>
            <person name="Loh J."/>
            <person name="Nouioui I."/>
            <person name="Goodfellow M."/>
        </authorList>
    </citation>
    <scope>NUCLEOTIDE SEQUENCE</scope>
    <source>
        <strain evidence="1">CSCA 57</strain>
    </source>
</reference>
<sequence>MAAKSGVGQQDFANTMIGTEDGTLTALITTVTLDGPDVLMVGANKLGKTAVPTDVDSGSLLTKLILKVAAA</sequence>
<dbReference type="AlphaFoldDB" id="A0A941IUY4"/>
<proteinExistence type="predicted"/>